<feature type="transmembrane region" description="Helical" evidence="7">
    <location>
        <begin position="65"/>
        <end position="82"/>
    </location>
</feature>
<keyword evidence="5 7" id="KW-1133">Transmembrane helix</keyword>
<feature type="transmembrane region" description="Helical" evidence="7">
    <location>
        <begin position="342"/>
        <end position="362"/>
    </location>
</feature>
<feature type="transmembrane region" description="Helical" evidence="7">
    <location>
        <begin position="176"/>
        <end position="197"/>
    </location>
</feature>
<feature type="transmembrane region" description="Helical" evidence="7">
    <location>
        <begin position="374"/>
        <end position="396"/>
    </location>
</feature>
<keyword evidence="3" id="KW-1003">Cell membrane</keyword>
<dbReference type="NCBIfam" id="TIGR00711">
    <property type="entry name" value="efflux_EmrB"/>
    <property type="match status" value="1"/>
</dbReference>
<evidence type="ECO:0000256" key="6">
    <source>
        <dbReference type="ARBA" id="ARBA00023136"/>
    </source>
</evidence>
<name>A0ABP6ZRJ0_9ACTN</name>
<evidence type="ECO:0000256" key="4">
    <source>
        <dbReference type="ARBA" id="ARBA00022692"/>
    </source>
</evidence>
<feature type="transmembrane region" description="Helical" evidence="7">
    <location>
        <begin position="114"/>
        <end position="135"/>
    </location>
</feature>
<keyword evidence="4 7" id="KW-0812">Transmembrane</keyword>
<dbReference type="SUPFAM" id="SSF103473">
    <property type="entry name" value="MFS general substrate transporter"/>
    <property type="match status" value="1"/>
</dbReference>
<dbReference type="PANTHER" id="PTHR42718:SF42">
    <property type="entry name" value="EXPORT PROTEIN"/>
    <property type="match status" value="1"/>
</dbReference>
<comment type="subcellular location">
    <subcellularLocation>
        <location evidence="1">Cell membrane</location>
        <topology evidence="1">Multi-pass membrane protein</topology>
    </subcellularLocation>
</comment>
<evidence type="ECO:0000256" key="1">
    <source>
        <dbReference type="ARBA" id="ARBA00004651"/>
    </source>
</evidence>
<dbReference type="Gene3D" id="1.20.1250.20">
    <property type="entry name" value="MFS general substrate transporter like domains"/>
    <property type="match status" value="1"/>
</dbReference>
<evidence type="ECO:0000313" key="10">
    <source>
        <dbReference type="Proteomes" id="UP001501490"/>
    </source>
</evidence>
<feature type="transmembrane region" description="Helical" evidence="7">
    <location>
        <begin position="209"/>
        <end position="228"/>
    </location>
</feature>
<dbReference type="PANTHER" id="PTHR42718">
    <property type="entry name" value="MAJOR FACILITATOR SUPERFAMILY MULTIDRUG TRANSPORTER MFSC"/>
    <property type="match status" value="1"/>
</dbReference>
<dbReference type="InterPro" id="IPR004638">
    <property type="entry name" value="EmrB-like"/>
</dbReference>
<keyword evidence="2" id="KW-0813">Transport</keyword>
<feature type="transmembrane region" description="Helical" evidence="7">
    <location>
        <begin position="417"/>
        <end position="435"/>
    </location>
</feature>
<comment type="caution">
    <text evidence="9">The sequence shown here is derived from an EMBL/GenBank/DDBJ whole genome shotgun (WGS) entry which is preliminary data.</text>
</comment>
<dbReference type="InterPro" id="IPR020846">
    <property type="entry name" value="MFS_dom"/>
</dbReference>
<organism evidence="9 10">
    <name type="scientific">Microlunatus ginsengisoli</name>
    <dbReference type="NCBI Taxonomy" id="363863"/>
    <lineage>
        <taxon>Bacteria</taxon>
        <taxon>Bacillati</taxon>
        <taxon>Actinomycetota</taxon>
        <taxon>Actinomycetes</taxon>
        <taxon>Propionibacteriales</taxon>
        <taxon>Propionibacteriaceae</taxon>
        <taxon>Microlunatus</taxon>
    </lineage>
</organism>
<feature type="transmembrane region" description="Helical" evidence="7">
    <location>
        <begin position="234"/>
        <end position="257"/>
    </location>
</feature>
<feature type="transmembrane region" description="Helical" evidence="7">
    <location>
        <begin position="22"/>
        <end position="45"/>
    </location>
</feature>
<dbReference type="PROSITE" id="PS50850">
    <property type="entry name" value="MFS"/>
    <property type="match status" value="1"/>
</dbReference>
<proteinExistence type="predicted"/>
<evidence type="ECO:0000256" key="2">
    <source>
        <dbReference type="ARBA" id="ARBA00022448"/>
    </source>
</evidence>
<dbReference type="Gene3D" id="1.20.1720.10">
    <property type="entry name" value="Multidrug resistance protein D"/>
    <property type="match status" value="1"/>
</dbReference>
<feature type="transmembrane region" description="Helical" evidence="7">
    <location>
        <begin position="89"/>
        <end position="108"/>
    </location>
</feature>
<gene>
    <name evidence="9" type="ORF">GCM10022236_18790</name>
</gene>
<dbReference type="Proteomes" id="UP001501490">
    <property type="component" value="Unassembled WGS sequence"/>
</dbReference>
<evidence type="ECO:0000259" key="8">
    <source>
        <dbReference type="PROSITE" id="PS50850"/>
    </source>
</evidence>
<keyword evidence="10" id="KW-1185">Reference proteome</keyword>
<dbReference type="RefSeq" id="WP_344803738.1">
    <property type="nucleotide sequence ID" value="NZ_BAABAB010000013.1"/>
</dbReference>
<feature type="transmembrane region" description="Helical" evidence="7">
    <location>
        <begin position="278"/>
        <end position="298"/>
    </location>
</feature>
<feature type="transmembrane region" description="Helical" evidence="7">
    <location>
        <begin position="310"/>
        <end position="330"/>
    </location>
</feature>
<accession>A0ABP6ZRJ0</accession>
<evidence type="ECO:0000256" key="3">
    <source>
        <dbReference type="ARBA" id="ARBA00022475"/>
    </source>
</evidence>
<evidence type="ECO:0000256" key="7">
    <source>
        <dbReference type="SAM" id="Phobius"/>
    </source>
</evidence>
<feature type="domain" description="Major facilitator superfamily (MFS) profile" evidence="8">
    <location>
        <begin position="23"/>
        <end position="470"/>
    </location>
</feature>
<reference evidence="10" key="1">
    <citation type="journal article" date="2019" name="Int. J. Syst. Evol. Microbiol.">
        <title>The Global Catalogue of Microorganisms (GCM) 10K type strain sequencing project: providing services to taxonomists for standard genome sequencing and annotation.</title>
        <authorList>
            <consortium name="The Broad Institute Genomics Platform"/>
            <consortium name="The Broad Institute Genome Sequencing Center for Infectious Disease"/>
            <person name="Wu L."/>
            <person name="Ma J."/>
        </authorList>
    </citation>
    <scope>NUCLEOTIDE SEQUENCE [LARGE SCALE GENOMIC DNA]</scope>
    <source>
        <strain evidence="10">JCM 16929</strain>
    </source>
</reference>
<evidence type="ECO:0000256" key="5">
    <source>
        <dbReference type="ARBA" id="ARBA00022989"/>
    </source>
</evidence>
<protein>
    <submittedName>
        <fullName evidence="9">MFS transporter</fullName>
    </submittedName>
</protein>
<feature type="transmembrane region" description="Helical" evidence="7">
    <location>
        <begin position="447"/>
        <end position="466"/>
    </location>
</feature>
<dbReference type="InterPro" id="IPR036259">
    <property type="entry name" value="MFS_trans_sf"/>
</dbReference>
<dbReference type="InterPro" id="IPR011701">
    <property type="entry name" value="MFS"/>
</dbReference>
<sequence>MAAQLGPGRVGPVRMGTARGRWVLAATIGGSSMAMLDSTVVNVALARIGEDLDADFTTLQWITNAYTLTLASFILVGGVLGDRYGRRRVFVVGTIWFGLASAICALAPTSGVLIAARALQGVGGALLAPGSLAIISATFERTDRARAVGAWSGIGGVAAAVGPFLGGWLVGLDWRLVFLINLPVAAAVVLIALRHVPETGAGAAGANRLDVAGAACVVGALSALTYALTTAGAAGWTGPVVTVGLIGIALAVAFVLVERRSPAPLVPLSLFADRTFAAANLATLFVYAALAVYFFLLVLQLQLVAGWSPLQAGTSILPVTVLMLLLSARSGALSERTGPRPLMAIGALLAAAGFALGTRIGAGASYLTDVLPSVLLLGLGLSCAVAPLTAAVLGAAPDRVVGVASGVNNAVARSAGLLAIAVIPGLVGLGGAGGMSPAAVQQGFADALWIGAGLLVVAAAVSWFGVPAGTAPPTRRAEVTAHRDPCCPVSAPALATSDPAAEPAA</sequence>
<dbReference type="CDD" id="cd17321">
    <property type="entry name" value="MFS_MMR_MDR_like"/>
    <property type="match status" value="1"/>
</dbReference>
<keyword evidence="6 7" id="KW-0472">Membrane</keyword>
<dbReference type="EMBL" id="BAABAB010000013">
    <property type="protein sequence ID" value="GAA3616898.1"/>
    <property type="molecule type" value="Genomic_DNA"/>
</dbReference>
<evidence type="ECO:0000313" key="9">
    <source>
        <dbReference type="EMBL" id="GAA3616898.1"/>
    </source>
</evidence>
<dbReference type="Pfam" id="PF07690">
    <property type="entry name" value="MFS_1"/>
    <property type="match status" value="1"/>
</dbReference>
<feature type="transmembrane region" description="Helical" evidence="7">
    <location>
        <begin position="147"/>
        <end position="170"/>
    </location>
</feature>